<dbReference type="InterPro" id="IPR035899">
    <property type="entry name" value="DBL_dom_sf"/>
</dbReference>
<dbReference type="SUPFAM" id="SSF48065">
    <property type="entry name" value="DBL homology domain (DH-domain)"/>
    <property type="match status" value="1"/>
</dbReference>
<dbReference type="Proteomes" id="UP000887574">
    <property type="component" value="Unplaced"/>
</dbReference>
<evidence type="ECO:0000313" key="1">
    <source>
        <dbReference type="Proteomes" id="UP000887574"/>
    </source>
</evidence>
<evidence type="ECO:0000313" key="2">
    <source>
        <dbReference type="WBParaSite" id="jg16827"/>
    </source>
</evidence>
<accession>A0A915D7I0</accession>
<name>A0A915D7I0_9BILA</name>
<organism evidence="1 2">
    <name type="scientific">Ditylenchus dipsaci</name>
    <dbReference type="NCBI Taxonomy" id="166011"/>
    <lineage>
        <taxon>Eukaryota</taxon>
        <taxon>Metazoa</taxon>
        <taxon>Ecdysozoa</taxon>
        <taxon>Nematoda</taxon>
        <taxon>Chromadorea</taxon>
        <taxon>Rhabditida</taxon>
        <taxon>Tylenchina</taxon>
        <taxon>Tylenchomorpha</taxon>
        <taxon>Sphaerularioidea</taxon>
        <taxon>Anguinidae</taxon>
        <taxon>Anguininae</taxon>
        <taxon>Ditylenchus</taxon>
    </lineage>
</organism>
<sequence>MIFSKVPALIIRIQSFLIACALLMADWKEIKVYPSYINNYETHLETLETGQLKPKFVDFFEESGEQARMPRKMVSETC</sequence>
<proteinExistence type="predicted"/>
<protein>
    <submittedName>
        <fullName evidence="2">Uncharacterized protein</fullName>
    </submittedName>
</protein>
<keyword evidence="1" id="KW-1185">Reference proteome</keyword>
<reference evidence="2" key="1">
    <citation type="submission" date="2022-11" db="UniProtKB">
        <authorList>
            <consortium name="WormBaseParasite"/>
        </authorList>
    </citation>
    <scope>IDENTIFICATION</scope>
</reference>
<dbReference type="AlphaFoldDB" id="A0A915D7I0"/>
<dbReference type="WBParaSite" id="jg16827">
    <property type="protein sequence ID" value="jg16827"/>
    <property type="gene ID" value="jg16827"/>
</dbReference>